<name>A0ABW4ZTS5_9BACL</name>
<sequence length="198" mass="22322">MEASQIKSVIEGLLFVAGSDGIEARQVADILQIELEDAKDYLYDLQTDFERDLRGIRIVEVAGSFQLTTRAEHAPFFERLAYQPQHATLSQAALETLAIVAYKQPITRSGIEEVRGVKSERAINTLLSKQLIKEAGRAEGPGRPILFGTTREFLEYFGLRDLKELPPPPALMPMVDLDEEEEQLLFQMPDLYQNEPES</sequence>
<evidence type="ECO:0000256" key="5">
    <source>
        <dbReference type="HAMAP-Rule" id="MF_01804"/>
    </source>
</evidence>
<evidence type="ECO:0000256" key="4">
    <source>
        <dbReference type="ARBA" id="ARBA00023306"/>
    </source>
</evidence>
<dbReference type="EMBL" id="JBHUIO010000002">
    <property type="protein sequence ID" value="MFD2168841.1"/>
    <property type="molecule type" value="Genomic_DNA"/>
</dbReference>
<comment type="function">
    <text evidence="5">Participates in chromosomal partition during cell division. May act via the formation of a condensin-like complex containing Smc and ScpA that pull DNA away from mid-cell into both cell halves.</text>
</comment>
<proteinExistence type="inferred from homology"/>
<keyword evidence="1 5" id="KW-0963">Cytoplasm</keyword>
<dbReference type="Gene3D" id="1.10.10.10">
    <property type="entry name" value="Winged helix-like DNA-binding domain superfamily/Winged helix DNA-binding domain"/>
    <property type="match status" value="2"/>
</dbReference>
<dbReference type="NCBIfam" id="TIGR00281">
    <property type="entry name" value="SMC-Scp complex subunit ScpB"/>
    <property type="match status" value="1"/>
</dbReference>
<keyword evidence="7" id="KW-1185">Reference proteome</keyword>
<dbReference type="PANTHER" id="PTHR34298:SF2">
    <property type="entry name" value="SEGREGATION AND CONDENSATION PROTEIN B"/>
    <property type="match status" value="1"/>
</dbReference>
<dbReference type="Pfam" id="PF04079">
    <property type="entry name" value="SMC_ScpB"/>
    <property type="match status" value="1"/>
</dbReference>
<dbReference type="PIRSF" id="PIRSF019345">
    <property type="entry name" value="ScpB"/>
    <property type="match status" value="1"/>
</dbReference>
<dbReference type="HAMAP" id="MF_01804">
    <property type="entry name" value="ScpB"/>
    <property type="match status" value="1"/>
</dbReference>
<dbReference type="InterPro" id="IPR036390">
    <property type="entry name" value="WH_DNA-bd_sf"/>
</dbReference>
<evidence type="ECO:0000256" key="3">
    <source>
        <dbReference type="ARBA" id="ARBA00022829"/>
    </source>
</evidence>
<dbReference type="InterPro" id="IPR005234">
    <property type="entry name" value="ScpB_csome_segregation"/>
</dbReference>
<gene>
    <name evidence="5 6" type="primary">scpB</name>
    <name evidence="6" type="ORF">ACFSOY_02255</name>
</gene>
<keyword evidence="2 5" id="KW-0132">Cell division</keyword>
<dbReference type="RefSeq" id="WP_386043902.1">
    <property type="nucleotide sequence ID" value="NZ_JBHUIO010000002.1"/>
</dbReference>
<evidence type="ECO:0000313" key="6">
    <source>
        <dbReference type="EMBL" id="MFD2168841.1"/>
    </source>
</evidence>
<comment type="subcellular location">
    <subcellularLocation>
        <location evidence="5">Cytoplasm</location>
    </subcellularLocation>
    <text evidence="5">Associated with two foci at the outer edges of the nucleoid region in young cells, and at four foci within both cell halves in older cells.</text>
</comment>
<keyword evidence="4 5" id="KW-0131">Cell cycle</keyword>
<dbReference type="InterPro" id="IPR036388">
    <property type="entry name" value="WH-like_DNA-bd_sf"/>
</dbReference>
<reference evidence="7" key="1">
    <citation type="journal article" date="2019" name="Int. J. Syst. Evol. Microbiol.">
        <title>The Global Catalogue of Microorganisms (GCM) 10K type strain sequencing project: providing services to taxonomists for standard genome sequencing and annotation.</title>
        <authorList>
            <consortium name="The Broad Institute Genomics Platform"/>
            <consortium name="The Broad Institute Genome Sequencing Center for Infectious Disease"/>
            <person name="Wu L."/>
            <person name="Ma J."/>
        </authorList>
    </citation>
    <scope>NUCLEOTIDE SEQUENCE [LARGE SCALE GENOMIC DNA]</scope>
    <source>
        <strain evidence="7">CGMCC 1.13574</strain>
    </source>
</reference>
<organism evidence="6 7">
    <name type="scientific">Tumebacillus lipolyticus</name>
    <dbReference type="NCBI Taxonomy" id="1280370"/>
    <lineage>
        <taxon>Bacteria</taxon>
        <taxon>Bacillati</taxon>
        <taxon>Bacillota</taxon>
        <taxon>Bacilli</taxon>
        <taxon>Bacillales</taxon>
        <taxon>Alicyclobacillaceae</taxon>
        <taxon>Tumebacillus</taxon>
    </lineage>
</organism>
<dbReference type="SUPFAM" id="SSF46785">
    <property type="entry name" value="Winged helix' DNA-binding domain"/>
    <property type="match status" value="2"/>
</dbReference>
<evidence type="ECO:0000256" key="1">
    <source>
        <dbReference type="ARBA" id="ARBA00022490"/>
    </source>
</evidence>
<comment type="caution">
    <text evidence="6">The sequence shown here is derived from an EMBL/GenBank/DDBJ whole genome shotgun (WGS) entry which is preliminary data.</text>
</comment>
<comment type="similarity">
    <text evidence="5">Belongs to the ScpB family.</text>
</comment>
<evidence type="ECO:0000313" key="7">
    <source>
        <dbReference type="Proteomes" id="UP001597343"/>
    </source>
</evidence>
<accession>A0ABW4ZTS5</accession>
<evidence type="ECO:0000256" key="2">
    <source>
        <dbReference type="ARBA" id="ARBA00022618"/>
    </source>
</evidence>
<keyword evidence="3 5" id="KW-0159">Chromosome partition</keyword>
<comment type="subunit">
    <text evidence="5">Homodimer. Homodimerization may be required to stabilize the binding of ScpA to the Smc head domains. Component of a cohesin-like complex composed of ScpA, ScpB and the Smc homodimer, in which ScpA and ScpB bind to the head domain of Smc. The presence of the three proteins is required for the association of the complex with DNA.</text>
</comment>
<protein>
    <recommendedName>
        <fullName evidence="5">Segregation and condensation protein B</fullName>
    </recommendedName>
</protein>
<dbReference type="PANTHER" id="PTHR34298">
    <property type="entry name" value="SEGREGATION AND CONDENSATION PROTEIN B"/>
    <property type="match status" value="1"/>
</dbReference>
<dbReference type="Proteomes" id="UP001597343">
    <property type="component" value="Unassembled WGS sequence"/>
</dbReference>